<sequence length="174" mass="18941">MACASIVGILYFILGTISTPPIPRSSSELRLNPSILASLATLALSPSIQNSFPSCDSQSCLVAACMSIVILDTISTLSDLLRPLAAPLTSASTWRSTAHHFPNPLIICDPQYQPLIAIALTALAYHTPLQNMFCYRSTTQLPLVCLLSRYHCHIYGTYSINSLNLSSFTYLVFL</sequence>
<evidence type="ECO:0000256" key="1">
    <source>
        <dbReference type="SAM" id="SignalP"/>
    </source>
</evidence>
<comment type="caution">
    <text evidence="2">The sequence shown here is derived from an EMBL/GenBank/DDBJ whole genome shotgun (WGS) entry which is preliminary data.</text>
</comment>
<evidence type="ECO:0000313" key="3">
    <source>
        <dbReference type="Proteomes" id="UP001362999"/>
    </source>
</evidence>
<feature type="signal peptide" evidence="1">
    <location>
        <begin position="1"/>
        <end position="18"/>
    </location>
</feature>
<protein>
    <submittedName>
        <fullName evidence="2">Uncharacterized protein</fullName>
    </submittedName>
</protein>
<gene>
    <name evidence="2" type="ORF">R3P38DRAFT_3277341</name>
</gene>
<keyword evidence="3" id="KW-1185">Reference proteome</keyword>
<organism evidence="2 3">
    <name type="scientific">Favolaschia claudopus</name>
    <dbReference type="NCBI Taxonomy" id="2862362"/>
    <lineage>
        <taxon>Eukaryota</taxon>
        <taxon>Fungi</taxon>
        <taxon>Dikarya</taxon>
        <taxon>Basidiomycota</taxon>
        <taxon>Agaricomycotina</taxon>
        <taxon>Agaricomycetes</taxon>
        <taxon>Agaricomycetidae</taxon>
        <taxon>Agaricales</taxon>
        <taxon>Marasmiineae</taxon>
        <taxon>Mycenaceae</taxon>
        <taxon>Favolaschia</taxon>
    </lineage>
</organism>
<proteinExistence type="predicted"/>
<name>A0AAW0AN22_9AGAR</name>
<keyword evidence="1" id="KW-0732">Signal</keyword>
<evidence type="ECO:0000313" key="2">
    <source>
        <dbReference type="EMBL" id="KAK7014239.1"/>
    </source>
</evidence>
<dbReference type="AlphaFoldDB" id="A0AAW0AN22"/>
<accession>A0AAW0AN22</accession>
<dbReference type="Proteomes" id="UP001362999">
    <property type="component" value="Unassembled WGS sequence"/>
</dbReference>
<dbReference type="EMBL" id="JAWWNJ010000057">
    <property type="protein sequence ID" value="KAK7014239.1"/>
    <property type="molecule type" value="Genomic_DNA"/>
</dbReference>
<feature type="chain" id="PRO_5043317527" evidence="1">
    <location>
        <begin position="19"/>
        <end position="174"/>
    </location>
</feature>
<reference evidence="2 3" key="1">
    <citation type="journal article" date="2024" name="J Genomics">
        <title>Draft genome sequencing and assembly of Favolaschia claudopus CIRM-BRFM 2984 isolated from oak limbs.</title>
        <authorList>
            <person name="Navarro D."/>
            <person name="Drula E."/>
            <person name="Chaduli D."/>
            <person name="Cazenave R."/>
            <person name="Ahrendt S."/>
            <person name="Wang J."/>
            <person name="Lipzen A."/>
            <person name="Daum C."/>
            <person name="Barry K."/>
            <person name="Grigoriev I.V."/>
            <person name="Favel A."/>
            <person name="Rosso M.N."/>
            <person name="Martin F."/>
        </authorList>
    </citation>
    <scope>NUCLEOTIDE SEQUENCE [LARGE SCALE GENOMIC DNA]</scope>
    <source>
        <strain evidence="2 3">CIRM-BRFM 2984</strain>
    </source>
</reference>